<accession>A0A0A0KU12</accession>
<organism evidence="1 2">
    <name type="scientific">Cucumis sativus</name>
    <name type="common">Cucumber</name>
    <dbReference type="NCBI Taxonomy" id="3659"/>
    <lineage>
        <taxon>Eukaryota</taxon>
        <taxon>Viridiplantae</taxon>
        <taxon>Streptophyta</taxon>
        <taxon>Embryophyta</taxon>
        <taxon>Tracheophyta</taxon>
        <taxon>Spermatophyta</taxon>
        <taxon>Magnoliopsida</taxon>
        <taxon>eudicotyledons</taxon>
        <taxon>Gunneridae</taxon>
        <taxon>Pentapetalae</taxon>
        <taxon>rosids</taxon>
        <taxon>fabids</taxon>
        <taxon>Cucurbitales</taxon>
        <taxon>Cucurbitaceae</taxon>
        <taxon>Benincaseae</taxon>
        <taxon>Cucumis</taxon>
    </lineage>
</organism>
<reference evidence="1 2" key="4">
    <citation type="journal article" date="2011" name="BMC Genomics">
        <title>RNA-Seq improves annotation of protein-coding genes in the cucumber genome.</title>
        <authorList>
            <person name="Li Z."/>
            <person name="Zhang Z."/>
            <person name="Yan P."/>
            <person name="Huang S."/>
            <person name="Fei Z."/>
            <person name="Lin K."/>
        </authorList>
    </citation>
    <scope>NUCLEOTIDE SEQUENCE [LARGE SCALE GENOMIC DNA]</scope>
    <source>
        <strain evidence="2">cv. 9930</strain>
    </source>
</reference>
<evidence type="ECO:0000313" key="2">
    <source>
        <dbReference type="Proteomes" id="UP000029981"/>
    </source>
</evidence>
<protein>
    <submittedName>
        <fullName evidence="1">Uncharacterized protein</fullName>
    </submittedName>
</protein>
<dbReference type="Gramene" id="KGN51221">
    <property type="protein sequence ID" value="KGN51221"/>
    <property type="gene ID" value="Csa_5G494400"/>
</dbReference>
<keyword evidence="2" id="KW-1185">Reference proteome</keyword>
<evidence type="ECO:0000313" key="1">
    <source>
        <dbReference type="EMBL" id="KGN51221.1"/>
    </source>
</evidence>
<reference evidence="1 2" key="3">
    <citation type="journal article" date="2010" name="BMC Genomics">
        <title>Transcriptome sequencing and comparative analysis of cucumber flowers with different sex types.</title>
        <authorList>
            <person name="Guo S."/>
            <person name="Zheng Y."/>
            <person name="Joung J.G."/>
            <person name="Liu S."/>
            <person name="Zhang Z."/>
            <person name="Crasta O.R."/>
            <person name="Sobral B.W."/>
            <person name="Xu Y."/>
            <person name="Huang S."/>
            <person name="Fei Z."/>
        </authorList>
    </citation>
    <scope>NUCLEOTIDE SEQUENCE [LARGE SCALE GENOMIC DNA]</scope>
    <source>
        <strain evidence="2">cv. 9930</strain>
    </source>
</reference>
<dbReference type="EMBL" id="CM002926">
    <property type="protein sequence ID" value="KGN51221.1"/>
    <property type="molecule type" value="Genomic_DNA"/>
</dbReference>
<name>A0A0A0KU12_CUCSA</name>
<proteinExistence type="predicted"/>
<reference evidence="1 2" key="2">
    <citation type="journal article" date="2009" name="PLoS ONE">
        <title>An integrated genetic and cytogenetic map of the cucumber genome.</title>
        <authorList>
            <person name="Ren Y."/>
            <person name="Zhang Z."/>
            <person name="Liu J."/>
            <person name="Staub J.E."/>
            <person name="Han Y."/>
            <person name="Cheng Z."/>
            <person name="Li X."/>
            <person name="Lu J."/>
            <person name="Miao H."/>
            <person name="Kang H."/>
            <person name="Xie B."/>
            <person name="Gu X."/>
            <person name="Wang X."/>
            <person name="Du Y."/>
            <person name="Jin W."/>
            <person name="Huang S."/>
        </authorList>
    </citation>
    <scope>NUCLEOTIDE SEQUENCE [LARGE SCALE GENOMIC DNA]</scope>
    <source>
        <strain evidence="2">cv. 9930</strain>
    </source>
</reference>
<dbReference type="Proteomes" id="UP000029981">
    <property type="component" value="Chromosome 5"/>
</dbReference>
<sequence length="59" mass="6618">MERNSRRGLQCYGVEGSGPSAVLILYVRRTPTLKTTDNELKGARRGRRQLAENGVLGWE</sequence>
<dbReference type="AlphaFoldDB" id="A0A0A0KU12"/>
<gene>
    <name evidence="1" type="ORF">Csa_5G494400</name>
</gene>
<reference evidence="1 2" key="1">
    <citation type="journal article" date="2009" name="Nat. Genet.">
        <title>The genome of the cucumber, Cucumis sativus L.</title>
        <authorList>
            <person name="Huang S."/>
            <person name="Li R."/>
            <person name="Zhang Z."/>
            <person name="Li L."/>
            <person name="Gu X."/>
            <person name="Fan W."/>
            <person name="Lucas W.J."/>
            <person name="Wang X."/>
            <person name="Xie B."/>
            <person name="Ni P."/>
            <person name="Ren Y."/>
            <person name="Zhu H."/>
            <person name="Li J."/>
            <person name="Lin K."/>
            <person name="Jin W."/>
            <person name="Fei Z."/>
            <person name="Li G."/>
            <person name="Staub J."/>
            <person name="Kilian A."/>
            <person name="van der Vossen E.A."/>
            <person name="Wu Y."/>
            <person name="Guo J."/>
            <person name="He J."/>
            <person name="Jia Z."/>
            <person name="Ren Y."/>
            <person name="Tian G."/>
            <person name="Lu Y."/>
            <person name="Ruan J."/>
            <person name="Qian W."/>
            <person name="Wang M."/>
            <person name="Huang Q."/>
            <person name="Li B."/>
            <person name="Xuan Z."/>
            <person name="Cao J."/>
            <person name="Asan"/>
            <person name="Wu Z."/>
            <person name="Zhang J."/>
            <person name="Cai Q."/>
            <person name="Bai Y."/>
            <person name="Zhao B."/>
            <person name="Han Y."/>
            <person name="Li Y."/>
            <person name="Li X."/>
            <person name="Wang S."/>
            <person name="Shi Q."/>
            <person name="Liu S."/>
            <person name="Cho W.K."/>
            <person name="Kim J.Y."/>
            <person name="Xu Y."/>
            <person name="Heller-Uszynska K."/>
            <person name="Miao H."/>
            <person name="Cheng Z."/>
            <person name="Zhang S."/>
            <person name="Wu J."/>
            <person name="Yang Y."/>
            <person name="Kang H."/>
            <person name="Li M."/>
            <person name="Liang H."/>
            <person name="Ren X."/>
            <person name="Shi Z."/>
            <person name="Wen M."/>
            <person name="Jian M."/>
            <person name="Yang H."/>
            <person name="Zhang G."/>
            <person name="Yang Z."/>
            <person name="Chen R."/>
            <person name="Liu S."/>
            <person name="Li J."/>
            <person name="Ma L."/>
            <person name="Liu H."/>
            <person name="Zhou Y."/>
            <person name="Zhao J."/>
            <person name="Fang X."/>
            <person name="Li G."/>
            <person name="Fang L."/>
            <person name="Li Y."/>
            <person name="Liu D."/>
            <person name="Zheng H."/>
            <person name="Zhang Y."/>
            <person name="Qin N."/>
            <person name="Li Z."/>
            <person name="Yang G."/>
            <person name="Yang S."/>
            <person name="Bolund L."/>
            <person name="Kristiansen K."/>
            <person name="Zheng H."/>
            <person name="Li S."/>
            <person name="Zhang X."/>
            <person name="Yang H."/>
            <person name="Wang J."/>
            <person name="Sun R."/>
            <person name="Zhang B."/>
            <person name="Jiang S."/>
            <person name="Wang J."/>
            <person name="Du Y."/>
            <person name="Li S."/>
        </authorList>
    </citation>
    <scope>NUCLEOTIDE SEQUENCE [LARGE SCALE GENOMIC DNA]</scope>
    <source>
        <strain evidence="2">cv. 9930</strain>
    </source>
</reference>